<dbReference type="RefSeq" id="WP_139603660.1">
    <property type="nucleotide sequence ID" value="NZ_VDCQ01000025.1"/>
</dbReference>
<comment type="caution">
    <text evidence="8">The sequence shown here is derived from an EMBL/GenBank/DDBJ whole genome shotgun (WGS) entry which is preliminary data.</text>
</comment>
<dbReference type="InterPro" id="IPR020846">
    <property type="entry name" value="MFS_dom"/>
</dbReference>
<dbReference type="PROSITE" id="PS00216">
    <property type="entry name" value="SUGAR_TRANSPORT_1"/>
    <property type="match status" value="1"/>
</dbReference>
<accession>A0A5C4T7L7</accession>
<evidence type="ECO:0000256" key="2">
    <source>
        <dbReference type="ARBA" id="ARBA00022448"/>
    </source>
</evidence>
<dbReference type="EMBL" id="VDCQ01000025">
    <property type="protein sequence ID" value="TNJ64786.1"/>
    <property type="molecule type" value="Genomic_DNA"/>
</dbReference>
<feature type="domain" description="Major facilitator superfamily (MFS) profile" evidence="7">
    <location>
        <begin position="1"/>
        <end position="414"/>
    </location>
</feature>
<dbReference type="GO" id="GO:0022857">
    <property type="term" value="F:transmembrane transporter activity"/>
    <property type="evidence" value="ECO:0007669"/>
    <property type="project" value="InterPro"/>
</dbReference>
<comment type="subcellular location">
    <subcellularLocation>
        <location evidence="1">Cell membrane</location>
        <topology evidence="1">Multi-pass membrane protein</topology>
    </subcellularLocation>
</comment>
<evidence type="ECO:0000256" key="6">
    <source>
        <dbReference type="SAM" id="Phobius"/>
    </source>
</evidence>
<feature type="transmembrane region" description="Helical" evidence="6">
    <location>
        <begin position="226"/>
        <end position="244"/>
    </location>
</feature>
<feature type="transmembrane region" description="Helical" evidence="6">
    <location>
        <begin position="264"/>
        <end position="288"/>
    </location>
</feature>
<feature type="transmembrane region" description="Helical" evidence="6">
    <location>
        <begin position="99"/>
        <end position="127"/>
    </location>
</feature>
<gene>
    <name evidence="8" type="ORF">FE784_18215</name>
</gene>
<feature type="transmembrane region" description="Helical" evidence="6">
    <location>
        <begin position="147"/>
        <end position="165"/>
    </location>
</feature>
<evidence type="ECO:0000313" key="9">
    <source>
        <dbReference type="Proteomes" id="UP000307943"/>
    </source>
</evidence>
<feature type="transmembrane region" description="Helical" evidence="6">
    <location>
        <begin position="171"/>
        <end position="189"/>
    </location>
</feature>
<dbReference type="PROSITE" id="PS50850">
    <property type="entry name" value="MFS"/>
    <property type="match status" value="1"/>
</dbReference>
<keyword evidence="3 6" id="KW-0812">Transmembrane</keyword>
<dbReference type="PANTHER" id="PTHR23530">
    <property type="entry name" value="TRANSPORT PROTEIN-RELATED"/>
    <property type="match status" value="1"/>
</dbReference>
<dbReference type="SUPFAM" id="SSF103473">
    <property type="entry name" value="MFS general substrate transporter"/>
    <property type="match status" value="1"/>
</dbReference>
<evidence type="ECO:0000313" key="8">
    <source>
        <dbReference type="EMBL" id="TNJ64786.1"/>
    </source>
</evidence>
<evidence type="ECO:0000256" key="5">
    <source>
        <dbReference type="ARBA" id="ARBA00023136"/>
    </source>
</evidence>
<proteinExistence type="predicted"/>
<feature type="transmembrane region" description="Helical" evidence="6">
    <location>
        <begin position="42"/>
        <end position="64"/>
    </location>
</feature>
<sequence>MKLHASQVYRIMGFWTSLANATMFTTYAIYQVIALGLNPFQLLLVGMVLEVTVLVFEGITGVIADIYGRRLSVIVGMFVLGFGFVLEGSAIWLGEASPLVSAFVWLLLSQVVFGIGATFVSGADTAWIVDEVGEERAGRLFLKARRAGLLGTLIGIALSVGLSAVGANLPYIIGGILYAMLGLFLLASMKETKFVRAVRDDGASSHWRSMKATWLSGAQVIRRNPVLLMVLIVTLFSGASSEGYDRLWQAHLIVDIGFPQSVPITTASWIGLLALLSTLLSWPVLWMAEKRIDMSSERIVFRSMIVLTAARIVAVLGVALSSGFVWMLVAVLFFEIVRTLSGPIYDTWLNLNIESKSRATVLSMMSQTDAIGQTAGGPFIGWIGHRYSMRAALVTAAVLLAPVLAVYARARQRNR</sequence>
<evidence type="ECO:0000259" key="7">
    <source>
        <dbReference type="PROSITE" id="PS50850"/>
    </source>
</evidence>
<dbReference type="AlphaFoldDB" id="A0A5C4T7L7"/>
<dbReference type="PANTHER" id="PTHR23530:SF1">
    <property type="entry name" value="PERMEASE, MAJOR FACILITATOR SUPERFAMILY-RELATED"/>
    <property type="match status" value="1"/>
</dbReference>
<keyword evidence="5 6" id="KW-0472">Membrane</keyword>
<name>A0A5C4T7L7_9BACL</name>
<dbReference type="OrthoDB" id="9816124at2"/>
<dbReference type="InterPro" id="IPR005829">
    <property type="entry name" value="Sugar_transporter_CS"/>
</dbReference>
<feature type="transmembrane region" description="Helical" evidence="6">
    <location>
        <begin position="71"/>
        <end position="93"/>
    </location>
</feature>
<reference evidence="8 9" key="1">
    <citation type="submission" date="2019-05" db="EMBL/GenBank/DDBJ databases">
        <title>We sequenced the genome of Paenibacillus hemerocallicola KCTC 33185 for further insight into its adaptation and study the phylogeny of Paenibacillus.</title>
        <authorList>
            <person name="Narsing Rao M.P."/>
        </authorList>
    </citation>
    <scope>NUCLEOTIDE SEQUENCE [LARGE SCALE GENOMIC DNA]</scope>
    <source>
        <strain evidence="8 9">KCTC 33185</strain>
    </source>
</reference>
<dbReference type="Proteomes" id="UP000307943">
    <property type="component" value="Unassembled WGS sequence"/>
</dbReference>
<feature type="transmembrane region" description="Helical" evidence="6">
    <location>
        <begin position="387"/>
        <end position="408"/>
    </location>
</feature>
<evidence type="ECO:0000256" key="3">
    <source>
        <dbReference type="ARBA" id="ARBA00022692"/>
    </source>
</evidence>
<feature type="transmembrane region" description="Helical" evidence="6">
    <location>
        <begin position="12"/>
        <end position="30"/>
    </location>
</feature>
<dbReference type="Gene3D" id="1.20.1250.20">
    <property type="entry name" value="MFS general substrate transporter like domains"/>
    <property type="match status" value="1"/>
</dbReference>
<dbReference type="InterPro" id="IPR011701">
    <property type="entry name" value="MFS"/>
</dbReference>
<dbReference type="InterPro" id="IPR053160">
    <property type="entry name" value="MFS_DHA3_Transporter"/>
</dbReference>
<evidence type="ECO:0000256" key="4">
    <source>
        <dbReference type="ARBA" id="ARBA00022989"/>
    </source>
</evidence>
<dbReference type="Pfam" id="PF07690">
    <property type="entry name" value="MFS_1"/>
    <property type="match status" value="1"/>
</dbReference>
<dbReference type="GO" id="GO:0005886">
    <property type="term" value="C:plasma membrane"/>
    <property type="evidence" value="ECO:0007669"/>
    <property type="project" value="UniProtKB-SubCell"/>
</dbReference>
<feature type="transmembrane region" description="Helical" evidence="6">
    <location>
        <begin position="309"/>
        <end position="334"/>
    </location>
</feature>
<protein>
    <submittedName>
        <fullName evidence="8">MFS transporter</fullName>
    </submittedName>
</protein>
<keyword evidence="4 6" id="KW-1133">Transmembrane helix</keyword>
<evidence type="ECO:0000256" key="1">
    <source>
        <dbReference type="ARBA" id="ARBA00004651"/>
    </source>
</evidence>
<keyword evidence="2" id="KW-0813">Transport</keyword>
<dbReference type="InterPro" id="IPR036259">
    <property type="entry name" value="MFS_trans_sf"/>
</dbReference>
<organism evidence="8 9">
    <name type="scientific">Paenibacillus hemerocallicola</name>
    <dbReference type="NCBI Taxonomy" id="1172614"/>
    <lineage>
        <taxon>Bacteria</taxon>
        <taxon>Bacillati</taxon>
        <taxon>Bacillota</taxon>
        <taxon>Bacilli</taxon>
        <taxon>Bacillales</taxon>
        <taxon>Paenibacillaceae</taxon>
        <taxon>Paenibacillus</taxon>
    </lineage>
</organism>
<keyword evidence="9" id="KW-1185">Reference proteome</keyword>